<dbReference type="RefSeq" id="WP_205133271.1">
    <property type="nucleotide sequence ID" value="NZ_JACSNT010000005.1"/>
</dbReference>
<gene>
    <name evidence="2" type="ORF">H9X83_03675</name>
</gene>
<evidence type="ECO:0000256" key="1">
    <source>
        <dbReference type="SAM" id="Phobius"/>
    </source>
</evidence>
<evidence type="ECO:0000313" key="2">
    <source>
        <dbReference type="EMBL" id="MBM6877260.1"/>
    </source>
</evidence>
<keyword evidence="3" id="KW-1185">Reference proteome</keyword>
<feature type="transmembrane region" description="Helical" evidence="1">
    <location>
        <begin position="42"/>
        <end position="59"/>
    </location>
</feature>
<keyword evidence="1" id="KW-0472">Membrane</keyword>
<accession>A0ABS2G896</accession>
<feature type="transmembrane region" description="Helical" evidence="1">
    <location>
        <begin position="88"/>
        <end position="109"/>
    </location>
</feature>
<dbReference type="EMBL" id="JACSNV010000004">
    <property type="protein sequence ID" value="MBM6877260.1"/>
    <property type="molecule type" value="Genomic_DNA"/>
</dbReference>
<dbReference type="Proteomes" id="UP000729290">
    <property type="component" value="Unassembled WGS sequence"/>
</dbReference>
<reference evidence="2 3" key="1">
    <citation type="journal article" date="2021" name="Sci. Rep.">
        <title>The distribution of antibiotic resistance genes in chicken gut microbiota commensals.</title>
        <authorList>
            <person name="Juricova H."/>
            <person name="Matiasovicova J."/>
            <person name="Kubasova T."/>
            <person name="Cejkova D."/>
            <person name="Rychlik I."/>
        </authorList>
    </citation>
    <scope>NUCLEOTIDE SEQUENCE [LARGE SCALE GENOMIC DNA]</scope>
    <source>
        <strain evidence="2 3">An431b</strain>
    </source>
</reference>
<proteinExistence type="predicted"/>
<keyword evidence="1" id="KW-1133">Transmembrane helix</keyword>
<protein>
    <submittedName>
        <fullName evidence="2">Uncharacterized protein</fullName>
    </submittedName>
</protein>
<evidence type="ECO:0000313" key="3">
    <source>
        <dbReference type="Proteomes" id="UP000729290"/>
    </source>
</evidence>
<name>A0ABS2G896_9FIRM</name>
<keyword evidence="1" id="KW-0812">Transmembrane</keyword>
<comment type="caution">
    <text evidence="2">The sequence shown here is derived from an EMBL/GenBank/DDBJ whole genome shotgun (WGS) entry which is preliminary data.</text>
</comment>
<sequence length="127" mass="14832">MLTIYTHRKKVMDIICMVYALMFSNMTEYCNQMRGKTFDIKWAYAAFGLMALYFLVLYLFTQICDWKMAAVNLLVLVAALLIRNGVDGFYLIFVESDFTMLLFMVFILCHRGYEARKKTNTPPSEAE</sequence>
<organism evidence="2 3">
    <name type="scientific">Anaerotignum lactatifermentans</name>
    <dbReference type="NCBI Taxonomy" id="160404"/>
    <lineage>
        <taxon>Bacteria</taxon>
        <taxon>Bacillati</taxon>
        <taxon>Bacillota</taxon>
        <taxon>Clostridia</taxon>
        <taxon>Lachnospirales</taxon>
        <taxon>Anaerotignaceae</taxon>
        <taxon>Anaerotignum</taxon>
    </lineage>
</organism>